<dbReference type="RefSeq" id="XP_017302767.1">
    <property type="nucleotide sequence ID" value="XM_017447278.1"/>
</dbReference>
<feature type="signal peptide" evidence="1">
    <location>
        <begin position="1"/>
        <end position="20"/>
    </location>
</feature>
<dbReference type="AlphaFoldDB" id="A0A1S3DE76"/>
<dbReference type="Proteomes" id="UP000079169">
    <property type="component" value="Unplaced"/>
</dbReference>
<dbReference type="RefSeq" id="XP_017302765.1">
    <property type="nucleotide sequence ID" value="XM_017447276.1"/>
</dbReference>
<dbReference type="RefSeq" id="XP_008480182.1">
    <property type="nucleotide sequence ID" value="XM_008481960.2"/>
</dbReference>
<evidence type="ECO:0000313" key="8">
    <source>
        <dbReference type="RefSeq" id="XP_026685026.1"/>
    </source>
</evidence>
<protein>
    <submittedName>
        <fullName evidence="4 5">Uncharacterized protein LOC103516966 isoform X1</fullName>
    </submittedName>
    <submittedName>
        <fullName evidence="3">Uncharacterized protein LOC103516966 isoform X2</fullName>
    </submittedName>
</protein>
<dbReference type="RefSeq" id="XP_026685027.1">
    <property type="nucleotide sequence ID" value="XM_026829226.1"/>
</dbReference>
<evidence type="ECO:0000256" key="1">
    <source>
        <dbReference type="SAM" id="SignalP"/>
    </source>
</evidence>
<gene>
    <name evidence="3 4 5 6 7 8 9" type="primary">LOC103516966</name>
</gene>
<evidence type="ECO:0000313" key="6">
    <source>
        <dbReference type="RefSeq" id="XP_017302767.1"/>
    </source>
</evidence>
<evidence type="ECO:0000313" key="2">
    <source>
        <dbReference type="Proteomes" id="UP000079169"/>
    </source>
</evidence>
<dbReference type="RefSeq" id="XP_026685026.1">
    <property type="nucleotide sequence ID" value="XM_026829225.1"/>
</dbReference>
<accession>A0A1S3DE76</accession>
<dbReference type="KEGG" id="dci:103516966"/>
<dbReference type="RefSeq" id="XP_008480181.1">
    <property type="nucleotide sequence ID" value="XM_008481959.3"/>
</dbReference>
<dbReference type="RefSeq" id="XP_026685025.1">
    <property type="nucleotide sequence ID" value="XM_026829224.1"/>
</dbReference>
<organism evidence="2 4">
    <name type="scientific">Diaphorina citri</name>
    <name type="common">Asian citrus psyllid</name>
    <dbReference type="NCBI Taxonomy" id="121845"/>
    <lineage>
        <taxon>Eukaryota</taxon>
        <taxon>Metazoa</taxon>
        <taxon>Ecdysozoa</taxon>
        <taxon>Arthropoda</taxon>
        <taxon>Hexapoda</taxon>
        <taxon>Insecta</taxon>
        <taxon>Pterygota</taxon>
        <taxon>Neoptera</taxon>
        <taxon>Paraneoptera</taxon>
        <taxon>Hemiptera</taxon>
        <taxon>Sternorrhyncha</taxon>
        <taxon>Psylloidea</taxon>
        <taxon>Psyllidae</taxon>
        <taxon>Diaphorininae</taxon>
        <taxon>Diaphorina</taxon>
    </lineage>
</organism>
<evidence type="ECO:0000313" key="4">
    <source>
        <dbReference type="RefSeq" id="XP_008480182.1"/>
    </source>
</evidence>
<dbReference type="PaxDb" id="121845-A0A1S3DE76"/>
<sequence>MEFCRTLSLLSHLCLVGILGKENFECGEIERFRNELSSVPPTYDFVWKVTATSPPTKSPEAGTKERGIIMDALHHTMMDYEYRQMWMSLMRHNYTLFMSELKEKGHTVFIKPKYKKRDDTFEGEKGVRRWKFLIQYFENMNFADFERILSLFDYERHQYERITMTTFSSPPLPEGYWDRTDPTFWHRYTENEDEMPIDPWKYTLPESYLTNLHMVNPRMFTTPDK</sequence>
<dbReference type="GeneID" id="103516966"/>
<keyword evidence="2" id="KW-1185">Reference proteome</keyword>
<reference evidence="3 4" key="1">
    <citation type="submission" date="2025-04" db="UniProtKB">
        <authorList>
            <consortium name="RefSeq"/>
        </authorList>
    </citation>
    <scope>IDENTIFICATION</scope>
</reference>
<keyword evidence="1" id="KW-0732">Signal</keyword>
<evidence type="ECO:0000313" key="3">
    <source>
        <dbReference type="RefSeq" id="XP_008480181.1"/>
    </source>
</evidence>
<evidence type="ECO:0000313" key="9">
    <source>
        <dbReference type="RefSeq" id="XP_026685027.1"/>
    </source>
</evidence>
<proteinExistence type="predicted"/>
<evidence type="ECO:0000313" key="5">
    <source>
        <dbReference type="RefSeq" id="XP_017302765.1"/>
    </source>
</evidence>
<feature type="chain" id="PRO_5010479097" evidence="1">
    <location>
        <begin position="21"/>
        <end position="225"/>
    </location>
</feature>
<name>A0A1S3DE76_DIACI</name>
<evidence type="ECO:0000313" key="7">
    <source>
        <dbReference type="RefSeq" id="XP_026685025.1"/>
    </source>
</evidence>